<evidence type="ECO:0000313" key="8">
    <source>
        <dbReference type="Proteomes" id="UP000664209"/>
    </source>
</evidence>
<feature type="region of interest" description="Disordered" evidence="4">
    <location>
        <begin position="2201"/>
        <end position="2245"/>
    </location>
</feature>
<dbReference type="PANTHER" id="PTHR23303:SF15">
    <property type="entry name" value="COLOSSIN-A"/>
    <property type="match status" value="1"/>
</dbReference>
<organism evidence="7 8">
    <name type="scientific">Actinotalea soli</name>
    <dbReference type="NCBI Taxonomy" id="2819234"/>
    <lineage>
        <taxon>Bacteria</taxon>
        <taxon>Bacillati</taxon>
        <taxon>Actinomycetota</taxon>
        <taxon>Actinomycetes</taxon>
        <taxon>Micrococcales</taxon>
        <taxon>Cellulomonadaceae</taxon>
        <taxon>Actinotalea</taxon>
    </lineage>
</organism>
<dbReference type="Gene3D" id="2.60.40.10">
    <property type="entry name" value="Immunoglobulins"/>
    <property type="match status" value="2"/>
</dbReference>
<dbReference type="PANTHER" id="PTHR23303">
    <property type="entry name" value="CARBOXYPEPTIDASE REGULATORY REGION-CONTAINING"/>
    <property type="match status" value="1"/>
</dbReference>
<evidence type="ECO:0000256" key="5">
    <source>
        <dbReference type="SAM" id="Phobius"/>
    </source>
</evidence>
<dbReference type="SUPFAM" id="SSF117074">
    <property type="entry name" value="Hypothetical protein PA1324"/>
    <property type="match status" value="2"/>
</dbReference>
<sequence>MTRAALLPFSRARRDSRRGAARGLAALLVAVVTMGLATVGVAAPAAADPAARLQLTASGMIPAPGLTGEDGVYTLDSDRARDAQQFALSYTCPADGADGCLGAAFTLGLEDLVLEAWLTPSATSPGAYTVTHLDAGGVEVPAGSGVLADVAAIRIRFADEVAGTAGLVSGTTGNLLLRAVVRPPVGGGEQTGTVVVTPEDETGSGPVAGISVTTTFVPVLSTETAKSWAQGSWLSGQGASTADTASILGTNAGEPTRTLTITEPADPTAVPAGAAAFNLVALTGAEITQWPAGATSLVLTTWADGVEQATSPALADLAEANAWLAALASPRDVTGLRAVFAAPEGAHIATGAAAGLELSTEQWGDDAGSVLARHGTVDFDSGGGPSDSFGVLRIENTARTVATSGITGEAPGTSQDTALAEILDPRPYASSTKRYTAPGSGDALTEVPVGSYAVATITGTNWTRQGVDSLSLVERPAQGDLDANPPALGLGDIDGAMFADSGLVFAGFGDGFVDGDPASGPNGTGLVWPSDAEELELTVTSAAGTATVTLVPGDLLPGLGALTAPQSIGSWAAVTGLTATFVDRGGDPIPTGARASLPYLLTPGADAEPGVYANHVLATTSIGGEVSGVAPRTPDSGNRPVSRADLGVEAPSVGAEITKRIPQGYVSTAPGSTVLAVLQATSVPGNTNPTSLIIEESADASPRWWAVMAPTSIDLQVAAGDEATVSFRDAAGDWNVHGTYTDTTDVALGDTSAWTGLRVEHRRAAGFEGSSRVQALVTFAVRPSPTSGAAVAPGELLVNCAHAVGSVEYGGQVYSDRSGPACDEVEAYDAGAGGPAALVKRIAGDVTEGGRGQLAARLTWGTRGTGHGSVTVTDGNDLTAGDPATGASSSFWDSFDLDAVGRITSGPAAGTGAYDPYLVFDQITAVEYFDTTDASWKPVGAAAVPYAGAAAGPGNDWVVMPRIDLSPAEREVAGGVRLVYSPLSDVERAAVVGALAAQGDWRASLAPSLVTGEVASSVHPARGIVLAVSLRDVSRADGTVINDALEYNVPGEPGRVVNDAEVAGDGTRLGGPVGHVEDRTVDITPAVLAAATTKDWRRAADNSAGGADNSEVRELPLPVDADAPVWPTATLTVTGRNASPVPVDLLTLHEPALTDLDDLVSEGAPFGWFDVTDVVGLTPVGDVPGATGLTVQLHEHVPATDDVVSRQVTRDELLAMSTEQLADVVGITVEYEGRIPRSLTAQVGLELVTQLRAEHRVTGVAPGPGLAIDNQVRAEVRDQRVCVAENDGDDGTTATPDCAMDPASATAQDTLTIADAEVKAFVTKSIDRATVHRDADHDLEVRLDVQSFGNSAAESLELVDADPRFYNAVGLTGARLDALVGGAEEARLEVVLRDEGLTVTTAGEYSGALNWVEADVRSGPGELVLGQDTAGAAWSDVIAVRVTMVDTDGELILSPGTDLGVVVLAGRLRPALLSGGLPSAVGAPADWADESATNPGETVTGRVTNVVTGQAYRTGVTSGTRTEHTDTLEVRAGRAQLSMDKQAAPSGGYAPGDMVDYTITVANGAPVATGADVLGLVVVDHLPADESLDFVDSSTWAVAVSPGPDQLGLPVVTHDTTARTVTFTWPEDARLAPGQTVTIDLSLRLSQQLSTIQVVNQASVTATGRPVSGNSSDPGSASSCAAPSTYDPGTETCTRSSAALVLGGADTFVSQKWVSTGRGAVHTVDPSATCAPRGPGADATWFRFPCSAEVLAGGTIDWKVEVTSLASAPTPRLEIIDMLPTPGDYSPLTTGSRGSAWTPRWDGVLPVLDATSAAHPGAELTVWVTTEPHRAGQTTGSTAFDPVPGTWTEVTADLAPAAAAQVTGFRFVVDLAPGNLWLTGQSLGVEWSMLAPEGGAANGTDAWNSFAFRVQPQGSALPLTSVPLKAGIRYATPTYAVGDRVWLDRDRDGRQGAGEPGVEGVQVLLFREGETEAWAVTTTGADGRYLFDTVPAGSWTIGFVLDEDQAARYRFTQPLQGTDGHTDSDAAVTEAPRVSRTAVFDLGPGAANPFQRPAAPSDGIAADHLDPTRDAGLVELPVRVGDRVWFDTDGDGLQGPGEPGIAGVVLVVRNPDGTQVRDVTGALVGPRTTDANGDYLFEGLPPGRYRVTIDTAASARALAGLSPTRSDAGDDRAIDSSTWRAWSRTLVGGEEDLTLDFGFVVDTSGSDGSPDGGGGTDEEVPGGTGSGDERPGAGAQTEASAPAGRLAWTGPGGMLGLVLTAALLVTAGAVLTARSGVIRGRFR</sequence>
<feature type="domain" description="SD-repeat containing protein B" evidence="6">
    <location>
        <begin position="1936"/>
        <end position="2031"/>
    </location>
</feature>
<dbReference type="GO" id="GO:0005975">
    <property type="term" value="P:carbohydrate metabolic process"/>
    <property type="evidence" value="ECO:0007669"/>
    <property type="project" value="UniProtKB-ARBA"/>
</dbReference>
<feature type="region of interest" description="Disordered" evidence="4">
    <location>
        <begin position="1663"/>
        <end position="1688"/>
    </location>
</feature>
<evidence type="ECO:0000313" key="7">
    <source>
        <dbReference type="EMBL" id="MBO1752330.1"/>
    </source>
</evidence>
<dbReference type="InterPro" id="IPR051417">
    <property type="entry name" value="SDr/BOS_complex"/>
</dbReference>
<evidence type="ECO:0000256" key="3">
    <source>
        <dbReference type="ARBA" id="ARBA00022729"/>
    </source>
</evidence>
<name>A0A939LSP4_9CELL</name>
<dbReference type="EMBL" id="JAGEMK010000005">
    <property type="protein sequence ID" value="MBO1752330.1"/>
    <property type="molecule type" value="Genomic_DNA"/>
</dbReference>
<keyword evidence="3" id="KW-0732">Signal</keyword>
<feature type="domain" description="SD-repeat containing protein B" evidence="6">
    <location>
        <begin position="2079"/>
        <end position="2199"/>
    </location>
</feature>
<evidence type="ECO:0000256" key="4">
    <source>
        <dbReference type="SAM" id="MobiDB-lite"/>
    </source>
</evidence>
<dbReference type="Proteomes" id="UP000664209">
    <property type="component" value="Unassembled WGS sequence"/>
</dbReference>
<protein>
    <recommendedName>
        <fullName evidence="6">SD-repeat containing protein B domain-containing protein</fullName>
    </recommendedName>
</protein>
<evidence type="ECO:0000259" key="6">
    <source>
        <dbReference type="Pfam" id="PF17210"/>
    </source>
</evidence>
<dbReference type="InterPro" id="IPR033764">
    <property type="entry name" value="Sdr_B"/>
</dbReference>
<dbReference type="Pfam" id="PF17210">
    <property type="entry name" value="SdrD_B"/>
    <property type="match status" value="2"/>
</dbReference>
<dbReference type="InterPro" id="IPR013783">
    <property type="entry name" value="Ig-like_fold"/>
</dbReference>
<keyword evidence="8" id="KW-1185">Reference proteome</keyword>
<dbReference type="Gene3D" id="2.60.40.740">
    <property type="match status" value="1"/>
</dbReference>
<keyword evidence="2" id="KW-0964">Secreted</keyword>
<keyword evidence="5" id="KW-0472">Membrane</keyword>
<gene>
    <name evidence="7" type="ORF">J4G33_11000</name>
</gene>
<feature type="compositionally biased region" description="Low complexity" evidence="4">
    <location>
        <begin position="1668"/>
        <end position="1684"/>
    </location>
</feature>
<proteinExistence type="predicted"/>
<reference evidence="7" key="1">
    <citation type="submission" date="2021-03" db="EMBL/GenBank/DDBJ databases">
        <title>Actinotalea soli sp. nov., isolated from soil.</title>
        <authorList>
            <person name="Ping W."/>
            <person name="Zhang J."/>
        </authorList>
    </citation>
    <scope>NUCLEOTIDE SEQUENCE</scope>
    <source>
        <strain evidence="7">BY-33</strain>
    </source>
</reference>
<dbReference type="RefSeq" id="WP_208056018.1">
    <property type="nucleotide sequence ID" value="NZ_JAGEMK010000005.1"/>
</dbReference>
<evidence type="ECO:0000256" key="2">
    <source>
        <dbReference type="ARBA" id="ARBA00022525"/>
    </source>
</evidence>
<feature type="transmembrane region" description="Helical" evidence="5">
    <location>
        <begin position="2254"/>
        <end position="2273"/>
    </location>
</feature>
<comment type="caution">
    <text evidence="7">The sequence shown here is derived from an EMBL/GenBank/DDBJ whole genome shotgun (WGS) entry which is preliminary data.</text>
</comment>
<dbReference type="GO" id="GO:0005576">
    <property type="term" value="C:extracellular region"/>
    <property type="evidence" value="ECO:0007669"/>
    <property type="project" value="UniProtKB-SubCell"/>
</dbReference>
<keyword evidence="5" id="KW-0812">Transmembrane</keyword>
<evidence type="ECO:0000256" key="1">
    <source>
        <dbReference type="ARBA" id="ARBA00004613"/>
    </source>
</evidence>
<accession>A0A939LSP4</accession>
<keyword evidence="5" id="KW-1133">Transmembrane helix</keyword>
<comment type="subcellular location">
    <subcellularLocation>
        <location evidence="1">Secreted</location>
    </subcellularLocation>
</comment>